<gene>
    <name evidence="2" type="ORF">CEE69_28675</name>
</gene>
<keyword evidence="3" id="KW-1185">Reference proteome</keyword>
<protein>
    <recommendedName>
        <fullName evidence="4">HEAT repeat domain-containing protein</fullName>
    </recommendedName>
</protein>
<dbReference type="Proteomes" id="UP000225740">
    <property type="component" value="Unassembled WGS sequence"/>
</dbReference>
<name>A0A2G1VYP1_9BACT</name>
<dbReference type="PANTHER" id="PTHR12697:SF5">
    <property type="entry name" value="DEOXYHYPUSINE HYDROXYLASE"/>
    <property type="match status" value="1"/>
</dbReference>
<evidence type="ECO:0000313" key="2">
    <source>
        <dbReference type="EMBL" id="PHQ31851.1"/>
    </source>
</evidence>
<dbReference type="Gene3D" id="1.25.10.10">
    <property type="entry name" value="Leucine-rich Repeat Variant"/>
    <property type="match status" value="2"/>
</dbReference>
<dbReference type="Pfam" id="PF13646">
    <property type="entry name" value="HEAT_2"/>
    <property type="match status" value="1"/>
</dbReference>
<dbReference type="InterPro" id="IPR016024">
    <property type="entry name" value="ARM-type_fold"/>
</dbReference>
<dbReference type="Pfam" id="PF02985">
    <property type="entry name" value="HEAT"/>
    <property type="match status" value="1"/>
</dbReference>
<comment type="caution">
    <text evidence="2">The sequence shown here is derived from an EMBL/GenBank/DDBJ whole genome shotgun (WGS) entry which is preliminary data.</text>
</comment>
<dbReference type="AlphaFoldDB" id="A0A2G1VYP1"/>
<dbReference type="GO" id="GO:0016491">
    <property type="term" value="F:oxidoreductase activity"/>
    <property type="evidence" value="ECO:0007669"/>
    <property type="project" value="TreeGrafter"/>
</dbReference>
<organism evidence="2 3">
    <name type="scientific">Rhodopirellula bahusiensis</name>
    <dbReference type="NCBI Taxonomy" id="2014065"/>
    <lineage>
        <taxon>Bacteria</taxon>
        <taxon>Pseudomonadati</taxon>
        <taxon>Planctomycetota</taxon>
        <taxon>Planctomycetia</taxon>
        <taxon>Pirellulales</taxon>
        <taxon>Pirellulaceae</taxon>
        <taxon>Rhodopirellula</taxon>
    </lineage>
</organism>
<dbReference type="EMBL" id="NIZW01000037">
    <property type="protein sequence ID" value="PHQ31851.1"/>
    <property type="molecule type" value="Genomic_DNA"/>
</dbReference>
<proteinExistence type="predicted"/>
<dbReference type="InterPro" id="IPR011989">
    <property type="entry name" value="ARM-like"/>
</dbReference>
<dbReference type="SUPFAM" id="SSF48371">
    <property type="entry name" value="ARM repeat"/>
    <property type="match status" value="1"/>
</dbReference>
<evidence type="ECO:0000256" key="1">
    <source>
        <dbReference type="ARBA" id="ARBA00022737"/>
    </source>
</evidence>
<dbReference type="PANTHER" id="PTHR12697">
    <property type="entry name" value="PBS LYASE HEAT-LIKE PROTEIN"/>
    <property type="match status" value="1"/>
</dbReference>
<evidence type="ECO:0008006" key="4">
    <source>
        <dbReference type="Google" id="ProtNLM"/>
    </source>
</evidence>
<accession>A0A2G1VYP1</accession>
<keyword evidence="1" id="KW-0677">Repeat</keyword>
<evidence type="ECO:0000313" key="3">
    <source>
        <dbReference type="Proteomes" id="UP000225740"/>
    </source>
</evidence>
<reference evidence="2 3" key="1">
    <citation type="submission" date="2017-06" db="EMBL/GenBank/DDBJ databases">
        <title>Description of Rhodopirellula bahusiensis sp. nov.</title>
        <authorList>
            <person name="Kizina J."/>
            <person name="Harder J."/>
        </authorList>
    </citation>
    <scope>NUCLEOTIDE SEQUENCE [LARGE SCALE GENOMIC DNA]</scope>
    <source>
        <strain evidence="2 3">SWK21</strain>
    </source>
</reference>
<sequence>MALVQFLVVQASLASFRAVSQKPSVTRPQVNPLQQYIDDLEFPDASTREAAAHAIHDLGDAARDAAPALFAAILRETDACPWVGTALTRIGPLAADLDALESALRSDNSHVRFWAARTIVKLGPDAEPLIPILISLLCDSHHPVTDSVVWALGTIGIPAISPLVDATHDDDAELRGRAVLALGRYPQDAAIKLPAIVKSLDDPDPNVRRQAAHAICSLGQDAHPDRDGYDAGTFSTLVAAIDRIADGDSIDVDAEWFGRVHGWLRPSA</sequence>
<dbReference type="InterPro" id="IPR000357">
    <property type="entry name" value="HEAT"/>
</dbReference>